<comment type="caution">
    <text evidence="4">The sequence shown here is derived from an EMBL/GenBank/DDBJ whole genome shotgun (WGS) entry which is preliminary data.</text>
</comment>
<comment type="similarity">
    <text evidence="1">Belongs to the CpcT/CpeT biliprotein lyase family.</text>
</comment>
<dbReference type="InterPro" id="IPR038672">
    <property type="entry name" value="CpcT/CpeT_sf"/>
</dbReference>
<accession>A0A7J0H2S6</accession>
<evidence type="ECO:0000256" key="2">
    <source>
        <dbReference type="ARBA" id="ARBA00023239"/>
    </source>
</evidence>
<keyword evidence="2" id="KW-0456">Lyase</keyword>
<feature type="compositionally biased region" description="Gly residues" evidence="3">
    <location>
        <begin position="113"/>
        <end position="130"/>
    </location>
</feature>
<evidence type="ECO:0000256" key="3">
    <source>
        <dbReference type="SAM" id="MobiDB-lite"/>
    </source>
</evidence>
<name>A0A7J0H2S6_9ERIC</name>
<dbReference type="InterPro" id="IPR010404">
    <property type="entry name" value="CpcT/CpeT"/>
</dbReference>
<dbReference type="EMBL" id="BJWL01000026">
    <property type="protein sequence ID" value="GFZ17301.1"/>
    <property type="molecule type" value="Genomic_DNA"/>
</dbReference>
<dbReference type="Proteomes" id="UP000585474">
    <property type="component" value="Unassembled WGS sequence"/>
</dbReference>
<dbReference type="GO" id="GO:0016829">
    <property type="term" value="F:lyase activity"/>
    <property type="evidence" value="ECO:0007669"/>
    <property type="project" value="UniProtKB-KW"/>
</dbReference>
<protein>
    <submittedName>
        <fullName evidence="4">Crumpled leaf</fullName>
    </submittedName>
</protein>
<dbReference type="AlphaFoldDB" id="A0A7J0H2S6"/>
<dbReference type="PANTHER" id="PTHR35137">
    <property type="entry name" value="CHROMOPHORE LYASE CRL, CHLOROPLASTIC"/>
    <property type="match status" value="1"/>
</dbReference>
<feature type="region of interest" description="Disordered" evidence="3">
    <location>
        <begin position="109"/>
        <end position="139"/>
    </location>
</feature>
<gene>
    <name evidence="4" type="ORF">Acr_26g0005710</name>
</gene>
<dbReference type="PANTHER" id="PTHR35137:SF1">
    <property type="entry name" value="CHROMOPHORE LYASE CRL, CHLOROPLASTIC"/>
    <property type="match status" value="1"/>
</dbReference>
<dbReference type="Gene3D" id="2.40.128.590">
    <property type="entry name" value="CpcT/CpeT domain"/>
    <property type="match status" value="1"/>
</dbReference>
<dbReference type="OrthoDB" id="1891035at2759"/>
<dbReference type="CDD" id="cd16338">
    <property type="entry name" value="CpcT"/>
    <property type="match status" value="1"/>
</dbReference>
<evidence type="ECO:0000256" key="1">
    <source>
        <dbReference type="ARBA" id="ARBA00008206"/>
    </source>
</evidence>
<reference evidence="4 5" key="1">
    <citation type="submission" date="2019-07" db="EMBL/GenBank/DDBJ databases">
        <title>De Novo Assembly of kiwifruit Actinidia rufa.</title>
        <authorList>
            <person name="Sugita-Konishi S."/>
            <person name="Sato K."/>
            <person name="Mori E."/>
            <person name="Abe Y."/>
            <person name="Kisaki G."/>
            <person name="Hamano K."/>
            <person name="Suezawa K."/>
            <person name="Otani M."/>
            <person name="Fukuda T."/>
            <person name="Manabe T."/>
            <person name="Gomi K."/>
            <person name="Tabuchi M."/>
            <person name="Akimitsu K."/>
            <person name="Kataoka I."/>
        </authorList>
    </citation>
    <scope>NUCLEOTIDE SEQUENCE [LARGE SCALE GENOMIC DNA]</scope>
    <source>
        <strain evidence="5">cv. Fuchu</strain>
    </source>
</reference>
<organism evidence="4 5">
    <name type="scientific">Actinidia rufa</name>
    <dbReference type="NCBI Taxonomy" id="165716"/>
    <lineage>
        <taxon>Eukaryota</taxon>
        <taxon>Viridiplantae</taxon>
        <taxon>Streptophyta</taxon>
        <taxon>Embryophyta</taxon>
        <taxon>Tracheophyta</taxon>
        <taxon>Spermatophyta</taxon>
        <taxon>Magnoliopsida</taxon>
        <taxon>eudicotyledons</taxon>
        <taxon>Gunneridae</taxon>
        <taxon>Pentapetalae</taxon>
        <taxon>asterids</taxon>
        <taxon>Ericales</taxon>
        <taxon>Actinidiaceae</taxon>
        <taxon>Actinidia</taxon>
    </lineage>
</organism>
<keyword evidence="5" id="KW-1185">Reference proteome</keyword>
<proteinExistence type="inferred from homology"/>
<sequence length="393" mass="44084">MGEDQGKECWKLMRTQLVQKVSTGALARDSSGITVGLGLKVFPGIKLPCVADPRRERGREIHGNYTIGSTVRRLSLHRPATTAPPYQILMSLYSVLSAQPPCLSEYNEQGEVEGAGRGKGRSGLGMGLGSSSGSDSDDNGWGRARRLVLKTLVVIGGAILLKRLTKSTTRWDHTRIVARSLSGEKYSREQASRDPDNYFNLRWLSCPAAEMVDGSKVLYFEKAFWRTPHKPFRQRFFMVKPCPKEMKCDVELSTYAIRDAEEYKNFCDRPKDQRPQPEEVIGDIAEHLTTIHLKRCDRGKRCLYQGSTPPDGFPNSWNGATYCTSELSVMKNNEIQSWDRGYDDDGNQVWGVKGGPYEFKPAPASSFVDKFSPLNFPPQSIQKRIEGSFVLQE</sequence>
<evidence type="ECO:0000313" key="5">
    <source>
        <dbReference type="Proteomes" id="UP000585474"/>
    </source>
</evidence>
<dbReference type="Pfam" id="PF06206">
    <property type="entry name" value="CpeT"/>
    <property type="match status" value="1"/>
</dbReference>
<evidence type="ECO:0000313" key="4">
    <source>
        <dbReference type="EMBL" id="GFZ17301.1"/>
    </source>
</evidence>